<name>A0AA36IW68_9DINO</name>
<keyword evidence="3" id="KW-1185">Reference proteome</keyword>
<dbReference type="EMBL" id="CAUJNA010002935">
    <property type="protein sequence ID" value="CAJ1394736.1"/>
    <property type="molecule type" value="Genomic_DNA"/>
</dbReference>
<feature type="compositionally biased region" description="Basic and acidic residues" evidence="1">
    <location>
        <begin position="16"/>
        <end position="25"/>
    </location>
</feature>
<proteinExistence type="predicted"/>
<protein>
    <submittedName>
        <fullName evidence="2">Uncharacterized protein</fullName>
    </submittedName>
</protein>
<reference evidence="2" key="1">
    <citation type="submission" date="2023-08" db="EMBL/GenBank/DDBJ databases">
        <authorList>
            <person name="Chen Y."/>
            <person name="Shah S."/>
            <person name="Dougan E. K."/>
            <person name="Thang M."/>
            <person name="Chan C."/>
        </authorList>
    </citation>
    <scope>NUCLEOTIDE SEQUENCE</scope>
</reference>
<comment type="caution">
    <text evidence="2">The sequence shown here is derived from an EMBL/GenBank/DDBJ whole genome shotgun (WGS) entry which is preliminary data.</text>
</comment>
<gene>
    <name evidence="2" type="ORF">EVOR1521_LOCUS19329</name>
</gene>
<dbReference type="Proteomes" id="UP001178507">
    <property type="component" value="Unassembled WGS sequence"/>
</dbReference>
<evidence type="ECO:0000256" key="1">
    <source>
        <dbReference type="SAM" id="MobiDB-lite"/>
    </source>
</evidence>
<organism evidence="2 3">
    <name type="scientific">Effrenium voratum</name>
    <dbReference type="NCBI Taxonomy" id="2562239"/>
    <lineage>
        <taxon>Eukaryota</taxon>
        <taxon>Sar</taxon>
        <taxon>Alveolata</taxon>
        <taxon>Dinophyceae</taxon>
        <taxon>Suessiales</taxon>
        <taxon>Symbiodiniaceae</taxon>
        <taxon>Effrenium</taxon>
    </lineage>
</organism>
<evidence type="ECO:0000313" key="3">
    <source>
        <dbReference type="Proteomes" id="UP001178507"/>
    </source>
</evidence>
<dbReference type="AlphaFoldDB" id="A0AA36IW68"/>
<accession>A0AA36IW68</accession>
<evidence type="ECO:0000313" key="2">
    <source>
        <dbReference type="EMBL" id="CAJ1394736.1"/>
    </source>
</evidence>
<sequence length="149" mass="16202">MYRKGQVSATGCKVPEPTKARDTRKSAKGLPASANVPSLALQLVCCVTAQLPSWRRTSSCNFRHRQGILIWCDLRQPCATDPNRRCTGGPVDTPVRAGPCAHSAVRLSQFSLRALLCKGQAGSCRQEGSSKLHTFMFFRGPTALFGPRV</sequence>
<feature type="region of interest" description="Disordered" evidence="1">
    <location>
        <begin position="1"/>
        <end position="31"/>
    </location>
</feature>